<protein>
    <submittedName>
        <fullName evidence="1">ATP-corrinoid adenosyltransferase</fullName>
    </submittedName>
</protein>
<dbReference type="AlphaFoldDB" id="Q649X8"/>
<name>Q649X8_UNCAG</name>
<dbReference type="EMBL" id="AY714859">
    <property type="protein sequence ID" value="AAU83799.1"/>
    <property type="molecule type" value="Genomic_DNA"/>
</dbReference>
<dbReference type="PANTHER" id="PTHR46638">
    <property type="entry name" value="CORRINOID ADENOSYLTRANSFERASE"/>
    <property type="match status" value="1"/>
</dbReference>
<sequence>MDSVEGKIIAYYGKGEGKTTASIGHAIRTLGHNKRVVILQFMKGRPTTGEYQFLKNLDNLQIHLCGAPGFLKGEKSREIHLKKAKEGLELAHRVLAEKQADLLILDEILYAVKFELLTEDDVLELLEKRGHTDIILSGREPGARIIEMADIATHMEKVKHYWNETSSTTSGIEY</sequence>
<dbReference type="CDD" id="cd00561">
    <property type="entry name" value="CobA_ACA"/>
    <property type="match status" value="1"/>
</dbReference>
<dbReference type="GO" id="GO:0005524">
    <property type="term" value="F:ATP binding"/>
    <property type="evidence" value="ECO:0007669"/>
    <property type="project" value="InterPro"/>
</dbReference>
<dbReference type="PIRSF" id="PIRSF015617">
    <property type="entry name" value="Adensltrnsf_CobA"/>
    <property type="match status" value="1"/>
</dbReference>
<dbReference type="GO" id="GO:0009236">
    <property type="term" value="P:cobalamin biosynthetic process"/>
    <property type="evidence" value="ECO:0007669"/>
    <property type="project" value="InterPro"/>
</dbReference>
<reference evidence="1" key="2">
    <citation type="submission" date="2004-08" db="EMBL/GenBank/DDBJ databases">
        <authorList>
            <person name="Putnam N."/>
            <person name="Detter J.C."/>
            <person name="Richardson P.M."/>
            <person name="Rokhsar D."/>
        </authorList>
    </citation>
    <scope>NUCLEOTIDE SEQUENCE</scope>
</reference>
<dbReference type="SUPFAM" id="SSF52540">
    <property type="entry name" value="P-loop containing nucleoside triphosphate hydrolases"/>
    <property type="match status" value="1"/>
</dbReference>
<accession>Q649X8</accession>
<dbReference type="InterPro" id="IPR027417">
    <property type="entry name" value="P-loop_NTPase"/>
</dbReference>
<keyword evidence="1" id="KW-0808">Transferase</keyword>
<dbReference type="GO" id="GO:0008817">
    <property type="term" value="F:corrinoid adenosyltransferase activity"/>
    <property type="evidence" value="ECO:0007669"/>
    <property type="project" value="InterPro"/>
</dbReference>
<reference evidence="1" key="1">
    <citation type="journal article" date="2004" name="Science">
        <title>Reverse methanogenesis: testing the hypothesis with environmental genomics.</title>
        <authorList>
            <person name="Hallam S.J."/>
            <person name="Putnam N."/>
            <person name="Preston C.M."/>
            <person name="Detter J.C."/>
            <person name="Rokhsar D."/>
            <person name="Richardson P.M."/>
            <person name="DeLong E.F."/>
        </authorList>
    </citation>
    <scope>NUCLEOTIDE SEQUENCE</scope>
</reference>
<proteinExistence type="predicted"/>
<dbReference type="PANTHER" id="PTHR46638:SF1">
    <property type="entry name" value="CORRINOID ADENOSYLTRANSFERASE"/>
    <property type="match status" value="1"/>
</dbReference>
<organism evidence="1">
    <name type="scientific">Uncultured archaeon GZfos26G2</name>
    <dbReference type="NCBI Taxonomy" id="3386331"/>
    <lineage>
        <taxon>Archaea</taxon>
        <taxon>Methanobacteriati</taxon>
        <taxon>Methanobacteriota</taxon>
        <taxon>Stenosarchaea group</taxon>
        <taxon>Methanomicrobia</taxon>
        <taxon>Candidatus Methanophagales</taxon>
        <taxon>Candidatus Methanophagaceae</taxon>
        <taxon>Candidatus Methanophaga</taxon>
    </lineage>
</organism>
<gene>
    <name evidence="1" type="ORF">GZ34A6_10</name>
</gene>
<evidence type="ECO:0000313" key="1">
    <source>
        <dbReference type="EMBL" id="AAU83799.1"/>
    </source>
</evidence>
<dbReference type="Gene3D" id="3.40.50.300">
    <property type="entry name" value="P-loop containing nucleotide triphosphate hydrolases"/>
    <property type="match status" value="1"/>
</dbReference>
<dbReference type="InterPro" id="IPR003724">
    <property type="entry name" value="CblAdoTrfase_CobA"/>
</dbReference>
<dbReference type="Pfam" id="PF02572">
    <property type="entry name" value="CobA_CobO_BtuR"/>
    <property type="match status" value="1"/>
</dbReference>